<feature type="compositionally biased region" description="Basic and acidic residues" evidence="1">
    <location>
        <begin position="125"/>
        <end position="143"/>
    </location>
</feature>
<proteinExistence type="predicted"/>
<evidence type="ECO:0000256" key="1">
    <source>
        <dbReference type="SAM" id="MobiDB-lite"/>
    </source>
</evidence>
<accession>A0A427AXF3</accession>
<sequence>MPCASVAPSIAPPPTQEEPTEVPEAHPLESGDARPKAQAGGVEGNHHYTMALIDWVHDMSRVISCLGDKITDLLSEIQELKEGPGLAVVAAVERCVADLQAKVEWLKAELVELNRQSGELQQEAEDLHRHLRDSQHQLKDAGG</sequence>
<dbReference type="AlphaFoldDB" id="A0A427AXF3"/>
<dbReference type="EMBL" id="AMZH03001056">
    <property type="protein sequence ID" value="RRT80807.1"/>
    <property type="molecule type" value="Genomic_DNA"/>
</dbReference>
<protein>
    <submittedName>
        <fullName evidence="2">Uncharacterized protein</fullName>
    </submittedName>
</protein>
<dbReference type="Gene3D" id="1.20.5.1700">
    <property type="match status" value="1"/>
</dbReference>
<evidence type="ECO:0000313" key="2">
    <source>
        <dbReference type="EMBL" id="RRT80807.1"/>
    </source>
</evidence>
<dbReference type="Proteomes" id="UP000287651">
    <property type="component" value="Unassembled WGS sequence"/>
</dbReference>
<comment type="caution">
    <text evidence="2">The sequence shown here is derived from an EMBL/GenBank/DDBJ whole genome shotgun (WGS) entry which is preliminary data.</text>
</comment>
<name>A0A427AXF3_ENSVE</name>
<evidence type="ECO:0000313" key="3">
    <source>
        <dbReference type="Proteomes" id="UP000287651"/>
    </source>
</evidence>
<organism evidence="2 3">
    <name type="scientific">Ensete ventricosum</name>
    <name type="common">Abyssinian banana</name>
    <name type="synonym">Musa ensete</name>
    <dbReference type="NCBI Taxonomy" id="4639"/>
    <lineage>
        <taxon>Eukaryota</taxon>
        <taxon>Viridiplantae</taxon>
        <taxon>Streptophyta</taxon>
        <taxon>Embryophyta</taxon>
        <taxon>Tracheophyta</taxon>
        <taxon>Spermatophyta</taxon>
        <taxon>Magnoliopsida</taxon>
        <taxon>Liliopsida</taxon>
        <taxon>Zingiberales</taxon>
        <taxon>Musaceae</taxon>
        <taxon>Ensete</taxon>
    </lineage>
</organism>
<feature type="compositionally biased region" description="Basic and acidic residues" evidence="1">
    <location>
        <begin position="23"/>
        <end position="35"/>
    </location>
</feature>
<feature type="region of interest" description="Disordered" evidence="1">
    <location>
        <begin position="1"/>
        <end position="42"/>
    </location>
</feature>
<reference evidence="2 3" key="1">
    <citation type="journal article" date="2014" name="Agronomy (Basel)">
        <title>A Draft Genome Sequence for Ensete ventricosum, the Drought-Tolerant Tree Against Hunger.</title>
        <authorList>
            <person name="Harrison J."/>
            <person name="Moore K.A."/>
            <person name="Paszkiewicz K."/>
            <person name="Jones T."/>
            <person name="Grant M."/>
            <person name="Ambacheew D."/>
            <person name="Muzemil S."/>
            <person name="Studholme D.J."/>
        </authorList>
    </citation>
    <scope>NUCLEOTIDE SEQUENCE [LARGE SCALE GENOMIC DNA]</scope>
</reference>
<feature type="region of interest" description="Disordered" evidence="1">
    <location>
        <begin position="121"/>
        <end position="143"/>
    </location>
</feature>
<gene>
    <name evidence="2" type="ORF">B296_00006100</name>
</gene>